<dbReference type="Proteomes" id="UP000320776">
    <property type="component" value="Chromosome"/>
</dbReference>
<protein>
    <submittedName>
        <fullName evidence="2">Integral membrane protein</fullName>
    </submittedName>
</protein>
<keyword evidence="1" id="KW-0472">Membrane</keyword>
<accession>A0A517DW31</accession>
<feature type="transmembrane region" description="Helical" evidence="1">
    <location>
        <begin position="172"/>
        <end position="193"/>
    </location>
</feature>
<feature type="transmembrane region" description="Helical" evidence="1">
    <location>
        <begin position="98"/>
        <end position="123"/>
    </location>
</feature>
<keyword evidence="1" id="KW-0812">Transmembrane</keyword>
<sequence length="401" mass="43526">MIHILVMLVTLGIVVILLQKKVNLGNAMLAGSCFLFLTSSPHWSTLELAAGNLFFSASTWEILFALYLVMCLEYQLRTTGIIDGFMTVSRVLLKSDKVLLPLMPAFLGFLPSLGGAIFSAPLVEAAGKPYSLSQERKTAINYWFRHSWECTNPIIPALLLASNIANVPLGNLIANMLWVTGLWLFIGWFYYIYPLESRVSANSMESPLEQAHSYRYLLLAGGPIIANLIMVIGFKLSPAIAMFLVVAAMTVVLRLPLANITGMLKHAFAYKLLWGVTGILFFQYVLTATGIIGEVAAILQQSGVPVVMVISIVGFTAGLLTGSSQGAVAIAFPLVAAVASQNVSVAVIAYIASFVGHMLSPAHLCLLVTLDYFKADFLRSQRSIVMLSLFLLLVLTIKATV</sequence>
<keyword evidence="3" id="KW-1185">Reference proteome</keyword>
<feature type="transmembrane region" description="Helical" evidence="1">
    <location>
        <begin position="240"/>
        <end position="260"/>
    </location>
</feature>
<feature type="transmembrane region" description="Helical" evidence="1">
    <location>
        <begin position="327"/>
        <end position="348"/>
    </location>
</feature>
<feature type="transmembrane region" description="Helical" evidence="1">
    <location>
        <begin position="298"/>
        <end position="320"/>
    </location>
</feature>
<dbReference type="Pfam" id="PF04165">
    <property type="entry name" value="DUF401"/>
    <property type="match status" value="1"/>
</dbReference>
<dbReference type="PANTHER" id="PTHR39556:SF1">
    <property type="entry name" value="PROTEIN, PUTATIVE-RELATED"/>
    <property type="match status" value="1"/>
</dbReference>
<evidence type="ECO:0000313" key="3">
    <source>
        <dbReference type="Proteomes" id="UP000320776"/>
    </source>
</evidence>
<feature type="transmembrane region" description="Helical" evidence="1">
    <location>
        <begin position="48"/>
        <end position="69"/>
    </location>
</feature>
<evidence type="ECO:0000256" key="1">
    <source>
        <dbReference type="SAM" id="Phobius"/>
    </source>
</evidence>
<dbReference type="RefSeq" id="WP_144351018.1">
    <property type="nucleotide sequence ID" value="NZ_CP036259.1"/>
</dbReference>
<keyword evidence="1" id="KW-1133">Transmembrane helix</keyword>
<dbReference type="KEGG" id="sted:SPTER_29230"/>
<organism evidence="2 3">
    <name type="scientific">Sporomusa termitida</name>
    <dbReference type="NCBI Taxonomy" id="2377"/>
    <lineage>
        <taxon>Bacteria</taxon>
        <taxon>Bacillati</taxon>
        <taxon>Bacillota</taxon>
        <taxon>Negativicutes</taxon>
        <taxon>Selenomonadales</taxon>
        <taxon>Sporomusaceae</taxon>
        <taxon>Sporomusa</taxon>
    </lineage>
</organism>
<gene>
    <name evidence="2" type="ORF">SPTER_29230</name>
</gene>
<proteinExistence type="predicted"/>
<feature type="transmembrane region" description="Helical" evidence="1">
    <location>
        <begin position="272"/>
        <end position="292"/>
    </location>
</feature>
<feature type="transmembrane region" description="Helical" evidence="1">
    <location>
        <begin position="384"/>
        <end position="400"/>
    </location>
</feature>
<name>A0A517DW31_9FIRM</name>
<dbReference type="PANTHER" id="PTHR39556">
    <property type="entry name" value="PROTEIN, PUTATIVE-RELATED"/>
    <property type="match status" value="1"/>
</dbReference>
<dbReference type="OrthoDB" id="367235at2"/>
<dbReference type="AlphaFoldDB" id="A0A517DW31"/>
<dbReference type="EMBL" id="CP036259">
    <property type="protein sequence ID" value="QDR81537.1"/>
    <property type="molecule type" value="Genomic_DNA"/>
</dbReference>
<evidence type="ECO:0000313" key="2">
    <source>
        <dbReference type="EMBL" id="QDR81537.1"/>
    </source>
</evidence>
<feature type="transmembrane region" description="Helical" evidence="1">
    <location>
        <begin position="214"/>
        <end position="234"/>
    </location>
</feature>
<reference evidence="2 3" key="1">
    <citation type="submission" date="2019-02" db="EMBL/GenBank/DDBJ databases">
        <title>Closed genome of Sporomusa termitida DSM 4440.</title>
        <authorList>
            <person name="Poehlein A."/>
            <person name="Daniel R."/>
        </authorList>
    </citation>
    <scope>NUCLEOTIDE SEQUENCE [LARGE SCALE GENOMIC DNA]</scope>
    <source>
        <strain evidence="2 3">DSM 4440</strain>
    </source>
</reference>
<dbReference type="InterPro" id="IPR007294">
    <property type="entry name" value="DUF401"/>
</dbReference>